<name>A0A0M2H900_9MICO</name>
<reference evidence="3 4" key="1">
    <citation type="submission" date="2015-02" db="EMBL/GenBank/DDBJ databases">
        <title>Draft genome sequences of ten Microbacterium spp. with emphasis on heavy metal contaminated environments.</title>
        <authorList>
            <person name="Corretto E."/>
        </authorList>
    </citation>
    <scope>NUCLEOTIDE SEQUENCE [LARGE SCALE GENOMIC DNA]</scope>
    <source>
        <strain evidence="3 4">DSM 12510</strain>
    </source>
</reference>
<dbReference type="EMBL" id="JYIZ01000039">
    <property type="protein sequence ID" value="KJL43010.1"/>
    <property type="molecule type" value="Genomic_DNA"/>
</dbReference>
<evidence type="ECO:0000313" key="3">
    <source>
        <dbReference type="EMBL" id="KJL43010.1"/>
    </source>
</evidence>
<protein>
    <submittedName>
        <fullName evidence="3">Carboxylesterase NlhH</fullName>
        <ecNumber evidence="3">3.1.1.1</ecNumber>
    </submittedName>
</protein>
<dbReference type="AlphaFoldDB" id="A0A0M2H900"/>
<gene>
    <name evidence="3" type="primary">nlhH_1</name>
    <name evidence="3" type="ORF">RS81_00974</name>
</gene>
<keyword evidence="4" id="KW-1185">Reference proteome</keyword>
<comment type="caution">
    <text evidence="3">The sequence shown here is derived from an EMBL/GenBank/DDBJ whole genome shotgun (WGS) entry which is preliminary data.</text>
</comment>
<evidence type="ECO:0000313" key="4">
    <source>
        <dbReference type="Proteomes" id="UP000033956"/>
    </source>
</evidence>
<accession>A0A0M2H900</accession>
<keyword evidence="1 3" id="KW-0378">Hydrolase</keyword>
<dbReference type="InterPro" id="IPR013094">
    <property type="entry name" value="AB_hydrolase_3"/>
</dbReference>
<dbReference type="Gene3D" id="3.40.50.1820">
    <property type="entry name" value="alpha/beta hydrolase"/>
    <property type="match status" value="1"/>
</dbReference>
<organism evidence="3 4">
    <name type="scientific">Microbacterium terrae</name>
    <dbReference type="NCBI Taxonomy" id="69369"/>
    <lineage>
        <taxon>Bacteria</taxon>
        <taxon>Bacillati</taxon>
        <taxon>Actinomycetota</taxon>
        <taxon>Actinomycetes</taxon>
        <taxon>Micrococcales</taxon>
        <taxon>Microbacteriaceae</taxon>
        <taxon>Microbacterium</taxon>
    </lineage>
</organism>
<evidence type="ECO:0000256" key="1">
    <source>
        <dbReference type="ARBA" id="ARBA00022801"/>
    </source>
</evidence>
<dbReference type="Pfam" id="PF07859">
    <property type="entry name" value="Abhydrolase_3"/>
    <property type="match status" value="2"/>
</dbReference>
<dbReference type="InterPro" id="IPR050300">
    <property type="entry name" value="GDXG_lipolytic_enzyme"/>
</dbReference>
<dbReference type="PATRIC" id="fig|92835.4.peg.994"/>
<dbReference type="STRING" id="92835.RS81_00974"/>
<dbReference type="RefSeq" id="WP_045274934.1">
    <property type="nucleotide sequence ID" value="NZ_JYIZ01000039.1"/>
</dbReference>
<proteinExistence type="predicted"/>
<dbReference type="PANTHER" id="PTHR48081">
    <property type="entry name" value="AB HYDROLASE SUPERFAMILY PROTEIN C4A8.06C"/>
    <property type="match status" value="1"/>
</dbReference>
<dbReference type="EC" id="3.1.1.1" evidence="3"/>
<evidence type="ECO:0000259" key="2">
    <source>
        <dbReference type="Pfam" id="PF07859"/>
    </source>
</evidence>
<feature type="domain" description="Alpha/beta hydrolase fold-3" evidence="2">
    <location>
        <begin position="83"/>
        <end position="255"/>
    </location>
</feature>
<dbReference type="PANTHER" id="PTHR48081:SF8">
    <property type="entry name" value="ALPHA_BETA HYDROLASE FOLD-3 DOMAIN-CONTAINING PROTEIN-RELATED"/>
    <property type="match status" value="1"/>
</dbReference>
<dbReference type="InterPro" id="IPR029058">
    <property type="entry name" value="AB_hydrolase_fold"/>
</dbReference>
<dbReference type="GO" id="GO:0106435">
    <property type="term" value="F:carboxylesterase activity"/>
    <property type="evidence" value="ECO:0007669"/>
    <property type="project" value="UniProtKB-EC"/>
</dbReference>
<dbReference type="OrthoDB" id="3181909at2"/>
<feature type="domain" description="Alpha/beta hydrolase fold-3" evidence="2">
    <location>
        <begin position="25"/>
        <end position="66"/>
    </location>
</feature>
<sequence length="309" mass="31577">MSEPYSAADGLVRVYPAQSPDGTGLVWAHGGGFAGGDLDMPESDWVARQLAASGTTVVSVDYRLAPVPAAWASATGGATRAGHHYPAASDDMLTAWSWVVDNADRLRIDRTRIAIGGTSAGGNLAAGAAIRLIERRFPTLPALAVLAYPTLLAVQPAPGADLRAALDANPGADRFGPAAVLGMYENYLGGSVDGAPAGAIPGLARPVDLVEFPATLMINGDMDELRVSGEAFAASLRAAGREVEVVVEPGTEHGHLNRPHEPAASASIARIAARLDALLPTGALRAAADAPLTTSTAPLSPPADLTRSS</sequence>
<dbReference type="SUPFAM" id="SSF53474">
    <property type="entry name" value="alpha/beta-Hydrolases"/>
    <property type="match status" value="1"/>
</dbReference>
<dbReference type="Proteomes" id="UP000033956">
    <property type="component" value="Unassembled WGS sequence"/>
</dbReference>